<keyword evidence="3" id="KW-1185">Reference proteome</keyword>
<gene>
    <name evidence="2" type="ORF">QTG54_013395</name>
</gene>
<proteinExistence type="predicted"/>
<dbReference type="InterPro" id="IPR027417">
    <property type="entry name" value="P-loop_NTPase"/>
</dbReference>
<evidence type="ECO:0000313" key="2">
    <source>
        <dbReference type="EMBL" id="KAK1735948.1"/>
    </source>
</evidence>
<organism evidence="2 3">
    <name type="scientific">Skeletonema marinoi</name>
    <dbReference type="NCBI Taxonomy" id="267567"/>
    <lineage>
        <taxon>Eukaryota</taxon>
        <taxon>Sar</taxon>
        <taxon>Stramenopiles</taxon>
        <taxon>Ochrophyta</taxon>
        <taxon>Bacillariophyta</taxon>
        <taxon>Coscinodiscophyceae</taxon>
        <taxon>Thalassiosirophycidae</taxon>
        <taxon>Thalassiosirales</taxon>
        <taxon>Skeletonemataceae</taxon>
        <taxon>Skeletonema</taxon>
        <taxon>Skeletonema marinoi-dohrnii complex</taxon>
    </lineage>
</organism>
<feature type="compositionally biased region" description="Low complexity" evidence="1">
    <location>
        <begin position="147"/>
        <end position="156"/>
    </location>
</feature>
<feature type="region of interest" description="Disordered" evidence="1">
    <location>
        <begin position="1"/>
        <end position="36"/>
    </location>
</feature>
<accession>A0AAD8XYT3</accession>
<feature type="compositionally biased region" description="Polar residues" evidence="1">
    <location>
        <begin position="89"/>
        <end position="107"/>
    </location>
</feature>
<feature type="region of interest" description="Disordered" evidence="1">
    <location>
        <begin position="122"/>
        <end position="141"/>
    </location>
</feature>
<dbReference type="Proteomes" id="UP001224775">
    <property type="component" value="Unassembled WGS sequence"/>
</dbReference>
<evidence type="ECO:0000256" key="1">
    <source>
        <dbReference type="SAM" id="MobiDB-lite"/>
    </source>
</evidence>
<feature type="region of interest" description="Disordered" evidence="1">
    <location>
        <begin position="51"/>
        <end position="112"/>
    </location>
</feature>
<dbReference type="EMBL" id="JATAAI010000031">
    <property type="protein sequence ID" value="KAK1735948.1"/>
    <property type="molecule type" value="Genomic_DNA"/>
</dbReference>
<feature type="compositionally biased region" description="Basic and acidic residues" evidence="1">
    <location>
        <begin position="54"/>
        <end position="64"/>
    </location>
</feature>
<dbReference type="PANTHER" id="PTHR32301">
    <property type="entry name" value="COUNTIN RECEPTOR CNR3-RELATED"/>
    <property type="match status" value="1"/>
</dbReference>
<feature type="compositionally biased region" description="Polar residues" evidence="1">
    <location>
        <begin position="157"/>
        <end position="167"/>
    </location>
</feature>
<evidence type="ECO:0000313" key="3">
    <source>
        <dbReference type="Proteomes" id="UP001224775"/>
    </source>
</evidence>
<protein>
    <submittedName>
        <fullName evidence="2">Uncharacterized protein</fullName>
    </submittedName>
</protein>
<feature type="region of interest" description="Disordered" evidence="1">
    <location>
        <begin position="147"/>
        <end position="167"/>
    </location>
</feature>
<dbReference type="Gene3D" id="3.40.50.300">
    <property type="entry name" value="P-loop containing nucleotide triphosphate hydrolases"/>
    <property type="match status" value="1"/>
</dbReference>
<feature type="compositionally biased region" description="Gly residues" evidence="1">
    <location>
        <begin position="25"/>
        <end position="36"/>
    </location>
</feature>
<comment type="caution">
    <text evidence="2">The sequence shown here is derived from an EMBL/GenBank/DDBJ whole genome shotgun (WGS) entry which is preliminary data.</text>
</comment>
<dbReference type="PANTHER" id="PTHR32301:SF6">
    <property type="entry name" value="GOLVESIN-RELATED"/>
    <property type="match status" value="1"/>
</dbReference>
<dbReference type="InterPro" id="IPR053259">
    <property type="entry name" value="Golvesin-related_Golgi"/>
</dbReference>
<reference evidence="2" key="1">
    <citation type="submission" date="2023-06" db="EMBL/GenBank/DDBJ databases">
        <title>Survivors Of The Sea: Transcriptome response of Skeletonema marinoi to long-term dormancy.</title>
        <authorList>
            <person name="Pinder M.I.M."/>
            <person name="Kourtchenko O."/>
            <person name="Robertson E.K."/>
            <person name="Larsson T."/>
            <person name="Maumus F."/>
            <person name="Osuna-Cruz C.M."/>
            <person name="Vancaester E."/>
            <person name="Stenow R."/>
            <person name="Vandepoele K."/>
            <person name="Ploug H."/>
            <person name="Bruchert V."/>
            <person name="Godhe A."/>
            <person name="Topel M."/>
        </authorList>
    </citation>
    <scope>NUCLEOTIDE SEQUENCE</scope>
    <source>
        <strain evidence="2">R05AC</strain>
    </source>
</reference>
<dbReference type="AlphaFoldDB" id="A0AAD8XYT3"/>
<name>A0AAD8XYT3_9STRA</name>
<sequence length="674" mass="74482">MTMNEGSIGHTERRSNRVNNNMSSQGGGTRTGSFSGGSIGYAYPLDDNTSYYEDPSKNLDDSETNRTTLSASSGGGNSRHNPKAIYELAQQSSSRQVGSTLYNSGNNIGRRRPNRALRFQNNNPSAQQHQQSSASLQSSFGGGHLSSSFLSASTSSRQPSVKTSMSGNPLHRVHIEENDPDELELDKDELKKMIITKEGDDINNDAYSHLRSVGNESVALSAEDYSASVITPLTTSSTFDASYTSDNPLAKQIIKITNSEYFRRTVFLAMLFTLMAIGTFLTIENVIHVKDVNAWVEPSSSTNKNGINWSMGNDAPKPISGISKISPAVQDNIADWAVGTSYIPGVVDNYGSISLTDTTKFRDVPLFWGSEYADFKGNGGGSSVMEGVLGCLNLVQVSSEGVMESNESNNVEVGGGNKPGGDYLHLSVVMAMGRKYINVDTTTKDGIERAKVLALGSSGMADVIYSSLLQDVSSLFTSLNQGRMFVLIRHPIEREMARFRYLRRGQFERTKLNDWQRGNLQDMSYVEYAKSEFARDNWMTRELVNKRCIDGKGEDGRACASLDDKDVHTAKEILRRKALIGLYSDIMGAVQHYGRYFGWDNARKGGRFEDATMFCFQNHILEGMRKDALGGKDLDPNDAMEHSDAYVALMEKNRHDFELFTYAQTLYKYQVELS</sequence>